<reference evidence="1" key="1">
    <citation type="submission" date="2009-10" db="EMBL/GenBank/DDBJ databases">
        <title>Diversity of trophic interactions inside an arsenic-rich microbial ecosystem.</title>
        <authorList>
            <person name="Bertin P.N."/>
            <person name="Heinrich-Salmeron A."/>
            <person name="Pelletier E."/>
            <person name="Goulhen-Chollet F."/>
            <person name="Arsene-Ploetze F."/>
            <person name="Gallien S."/>
            <person name="Calteau A."/>
            <person name="Vallenet D."/>
            <person name="Casiot C."/>
            <person name="Chane-Woon-Ming B."/>
            <person name="Giloteaux L."/>
            <person name="Barakat M."/>
            <person name="Bonnefoy V."/>
            <person name="Bruneel O."/>
            <person name="Chandler M."/>
            <person name="Cleiss J."/>
            <person name="Duran R."/>
            <person name="Elbaz-Poulichet F."/>
            <person name="Fonknechten N."/>
            <person name="Lauga B."/>
            <person name="Mornico D."/>
            <person name="Ortet P."/>
            <person name="Schaeffer C."/>
            <person name="Siguier P."/>
            <person name="Alexander Thil Smith A."/>
            <person name="Van Dorsselaer A."/>
            <person name="Weissenbach J."/>
            <person name="Medigue C."/>
            <person name="Le Paslier D."/>
        </authorList>
    </citation>
    <scope>NUCLEOTIDE SEQUENCE</scope>
</reference>
<accession>E6PBZ6</accession>
<dbReference type="EMBL" id="CABL01000001">
    <property type="protein sequence ID" value="CBH73979.1"/>
    <property type="molecule type" value="Genomic_DNA"/>
</dbReference>
<protein>
    <submittedName>
        <fullName evidence="1">Uncharacterized protein</fullName>
    </submittedName>
</protein>
<comment type="caution">
    <text evidence="1">The sequence shown here is derived from an EMBL/GenBank/DDBJ whole genome shotgun (WGS) entry which is preliminary data.</text>
</comment>
<organism evidence="1">
    <name type="scientific">mine drainage metagenome</name>
    <dbReference type="NCBI Taxonomy" id="410659"/>
    <lineage>
        <taxon>unclassified sequences</taxon>
        <taxon>metagenomes</taxon>
        <taxon>ecological metagenomes</taxon>
    </lineage>
</organism>
<gene>
    <name evidence="1" type="ORF">CARN1_1866</name>
</gene>
<name>E6PBZ6_9ZZZZ</name>
<dbReference type="AlphaFoldDB" id="E6PBZ6"/>
<sequence length="60" mass="6317">MSALSSMLRLGPIVFERAGCSITVNGKTRTVTVEGPSDACDRFIVALAGLLQALPVEEKP</sequence>
<evidence type="ECO:0000313" key="1">
    <source>
        <dbReference type="EMBL" id="CBH73979.1"/>
    </source>
</evidence>
<proteinExistence type="predicted"/>